<evidence type="ECO:0000313" key="2">
    <source>
        <dbReference type="EMBL" id="KAJ7627160.1"/>
    </source>
</evidence>
<dbReference type="AlphaFoldDB" id="A0AAD7BPY4"/>
<comment type="caution">
    <text evidence="2">The sequence shown here is derived from an EMBL/GenBank/DDBJ whole genome shotgun (WGS) entry which is preliminary data.</text>
</comment>
<evidence type="ECO:0000313" key="3">
    <source>
        <dbReference type="Proteomes" id="UP001221142"/>
    </source>
</evidence>
<proteinExistence type="predicted"/>
<name>A0AAD7BPY4_9AGAR</name>
<dbReference type="Proteomes" id="UP001221142">
    <property type="component" value="Unassembled WGS sequence"/>
</dbReference>
<feature type="region of interest" description="Disordered" evidence="1">
    <location>
        <begin position="108"/>
        <end position="128"/>
    </location>
</feature>
<evidence type="ECO:0000256" key="1">
    <source>
        <dbReference type="SAM" id="MobiDB-lite"/>
    </source>
</evidence>
<sequence>MGRTIKPVRLDEEMSMARSIPVAKGSRNSTWILHGILVNTINSAMHIPKQGTGAQLQNGHEALERVDGRQFDSELATDAQFIGPDSTKMSLSLAHTYKEEKGKAFSGRSRFESGLGSISTPGTPQSRGRWFPTQFESESSPLQFAIHAIRYFFPANPNLDSEYIELLGPDRECMQPDSTTMSAPLARKGPGSYTFGGGSRFESGSGGPRSQTKVFLFPELHKTLGLGTSQRGDSHGVCDIVQT</sequence>
<feature type="compositionally biased region" description="Polar residues" evidence="1">
    <location>
        <begin position="116"/>
        <end position="126"/>
    </location>
</feature>
<reference evidence="2" key="1">
    <citation type="submission" date="2023-03" db="EMBL/GenBank/DDBJ databases">
        <title>Massive genome expansion in bonnet fungi (Mycena s.s.) driven by repeated elements and novel gene families across ecological guilds.</title>
        <authorList>
            <consortium name="Lawrence Berkeley National Laboratory"/>
            <person name="Harder C.B."/>
            <person name="Miyauchi S."/>
            <person name="Viragh M."/>
            <person name="Kuo A."/>
            <person name="Thoen E."/>
            <person name="Andreopoulos B."/>
            <person name="Lu D."/>
            <person name="Skrede I."/>
            <person name="Drula E."/>
            <person name="Henrissat B."/>
            <person name="Morin E."/>
            <person name="Kohler A."/>
            <person name="Barry K."/>
            <person name="LaButti K."/>
            <person name="Morin E."/>
            <person name="Salamov A."/>
            <person name="Lipzen A."/>
            <person name="Mereny Z."/>
            <person name="Hegedus B."/>
            <person name="Baldrian P."/>
            <person name="Stursova M."/>
            <person name="Weitz H."/>
            <person name="Taylor A."/>
            <person name="Grigoriev I.V."/>
            <person name="Nagy L.G."/>
            <person name="Martin F."/>
            <person name="Kauserud H."/>
        </authorList>
    </citation>
    <scope>NUCLEOTIDE SEQUENCE</scope>
    <source>
        <strain evidence="2">9284</strain>
    </source>
</reference>
<feature type="compositionally biased region" description="Gly residues" evidence="1">
    <location>
        <begin position="194"/>
        <end position="207"/>
    </location>
</feature>
<gene>
    <name evidence="2" type="ORF">FB45DRAFT_868404</name>
</gene>
<protein>
    <submittedName>
        <fullName evidence="2">Uncharacterized protein</fullName>
    </submittedName>
</protein>
<feature type="region of interest" description="Disordered" evidence="1">
    <location>
        <begin position="177"/>
        <end position="209"/>
    </location>
</feature>
<keyword evidence="3" id="KW-1185">Reference proteome</keyword>
<organism evidence="2 3">
    <name type="scientific">Roridomyces roridus</name>
    <dbReference type="NCBI Taxonomy" id="1738132"/>
    <lineage>
        <taxon>Eukaryota</taxon>
        <taxon>Fungi</taxon>
        <taxon>Dikarya</taxon>
        <taxon>Basidiomycota</taxon>
        <taxon>Agaricomycotina</taxon>
        <taxon>Agaricomycetes</taxon>
        <taxon>Agaricomycetidae</taxon>
        <taxon>Agaricales</taxon>
        <taxon>Marasmiineae</taxon>
        <taxon>Mycenaceae</taxon>
        <taxon>Roridomyces</taxon>
    </lineage>
</organism>
<accession>A0AAD7BPY4</accession>
<dbReference type="EMBL" id="JARKIF010000011">
    <property type="protein sequence ID" value="KAJ7627160.1"/>
    <property type="molecule type" value="Genomic_DNA"/>
</dbReference>